<evidence type="ECO:0000313" key="1">
    <source>
        <dbReference type="EMBL" id="KAJ5182049.1"/>
    </source>
</evidence>
<feature type="non-terminal residue" evidence="1">
    <location>
        <position position="65"/>
    </location>
</feature>
<dbReference type="AlphaFoldDB" id="A0A9W9LYP1"/>
<reference evidence="1" key="2">
    <citation type="journal article" date="2023" name="IMA Fungus">
        <title>Comparative genomic study of the Penicillium genus elucidates a diverse pangenome and 15 lateral gene transfer events.</title>
        <authorList>
            <person name="Petersen C."/>
            <person name="Sorensen T."/>
            <person name="Nielsen M.R."/>
            <person name="Sondergaard T.E."/>
            <person name="Sorensen J.L."/>
            <person name="Fitzpatrick D.A."/>
            <person name="Frisvad J.C."/>
            <person name="Nielsen K.L."/>
        </authorList>
    </citation>
    <scope>NUCLEOTIDE SEQUENCE</scope>
    <source>
        <strain evidence="1">IBT 20477</strain>
    </source>
</reference>
<proteinExistence type="predicted"/>
<dbReference type="Proteomes" id="UP001150942">
    <property type="component" value="Unassembled WGS sequence"/>
</dbReference>
<comment type="caution">
    <text evidence="1">The sequence shown here is derived from an EMBL/GenBank/DDBJ whole genome shotgun (WGS) entry which is preliminary data.</text>
</comment>
<gene>
    <name evidence="1" type="ORF">N7449_012196</name>
</gene>
<sequence length="65" mass="7394">LIISISPPRNSSTSTSDNYSTSLYQYILDTSCFMHAIWHISGVTHMRFHFALSTRPDLLSHFGPH</sequence>
<dbReference type="OrthoDB" id="10422456at2759"/>
<organism evidence="1 2">
    <name type="scientific">Penicillium cf. viridicatum</name>
    <dbReference type="NCBI Taxonomy" id="2972119"/>
    <lineage>
        <taxon>Eukaryota</taxon>
        <taxon>Fungi</taxon>
        <taxon>Dikarya</taxon>
        <taxon>Ascomycota</taxon>
        <taxon>Pezizomycotina</taxon>
        <taxon>Eurotiomycetes</taxon>
        <taxon>Eurotiomycetidae</taxon>
        <taxon>Eurotiales</taxon>
        <taxon>Aspergillaceae</taxon>
        <taxon>Penicillium</taxon>
    </lineage>
</organism>
<accession>A0A9W9LYP1</accession>
<name>A0A9W9LYP1_9EURO</name>
<dbReference type="EMBL" id="JAPQKQ010000009">
    <property type="protein sequence ID" value="KAJ5182049.1"/>
    <property type="molecule type" value="Genomic_DNA"/>
</dbReference>
<keyword evidence="2" id="KW-1185">Reference proteome</keyword>
<evidence type="ECO:0000313" key="2">
    <source>
        <dbReference type="Proteomes" id="UP001150942"/>
    </source>
</evidence>
<reference evidence="1" key="1">
    <citation type="submission" date="2022-11" db="EMBL/GenBank/DDBJ databases">
        <authorList>
            <person name="Petersen C."/>
        </authorList>
    </citation>
    <scope>NUCLEOTIDE SEQUENCE</scope>
    <source>
        <strain evidence="1">IBT 20477</strain>
    </source>
</reference>
<protein>
    <submittedName>
        <fullName evidence="1">Uncharacterized protein</fullName>
    </submittedName>
</protein>